<evidence type="ECO:0000313" key="5">
    <source>
        <dbReference type="Proteomes" id="UP000264589"/>
    </source>
</evidence>
<dbReference type="AlphaFoldDB" id="A0A371R7Q4"/>
<dbReference type="GO" id="GO:0005737">
    <property type="term" value="C:cytoplasm"/>
    <property type="evidence" value="ECO:0007669"/>
    <property type="project" value="UniProtKB-UniRule"/>
</dbReference>
<evidence type="ECO:0000256" key="1">
    <source>
        <dbReference type="HAMAP-Rule" id="MF_02209"/>
    </source>
</evidence>
<dbReference type="InterPro" id="IPR058741">
    <property type="entry name" value="MurL_C"/>
</dbReference>
<evidence type="ECO:0000313" key="4">
    <source>
        <dbReference type="EMBL" id="RFB01459.1"/>
    </source>
</evidence>
<protein>
    <recommendedName>
        <fullName evidence="1">UDP-N-acetyl-alpha-D-muramoyl-L-alanyl-L-glutamate epimerase</fullName>
        <ecNumber evidence="1">5.1.1.23</ecNumber>
    </recommendedName>
    <alternativeName>
        <fullName evidence="1">UDP-MurNAc-L-Ala-L-Glu epimerase</fullName>
    </alternativeName>
</protein>
<keyword evidence="5" id="KW-1185">Reference proteome</keyword>
<keyword evidence="1" id="KW-0961">Cell wall biogenesis/degradation</keyword>
<comment type="function">
    <text evidence="1">Cell wall formation. Catalyzes epimerization of the terminal L-glutamate in UDP-N-acetyl-alpha-D-muramoyl-L-alanyl-L-glutamate.</text>
</comment>
<comment type="similarity">
    <text evidence="1">Belongs to the MurL family.</text>
</comment>
<keyword evidence="1" id="KW-0413">Isomerase</keyword>
<keyword evidence="1" id="KW-0133">Cell shape</keyword>
<dbReference type="Pfam" id="PF26298">
    <property type="entry name" value="MurL_epimerase_C"/>
    <property type="match status" value="1"/>
</dbReference>
<feature type="domain" description="MurL N-terminal" evidence="3">
    <location>
        <begin position="22"/>
        <end position="275"/>
    </location>
</feature>
<keyword evidence="1" id="KW-0131">Cell cycle</keyword>
<accession>A0A371R7Q4</accession>
<dbReference type="EMBL" id="QUQO01000002">
    <property type="protein sequence ID" value="RFB01459.1"/>
    <property type="molecule type" value="Genomic_DNA"/>
</dbReference>
<proteinExistence type="inferred from homology"/>
<dbReference type="GO" id="GO:0071555">
    <property type="term" value="P:cell wall organization"/>
    <property type="evidence" value="ECO:0007669"/>
    <property type="project" value="UniProtKB-KW"/>
</dbReference>
<dbReference type="UniPathway" id="UPA00219"/>
<reference evidence="4 5" key="1">
    <citation type="submission" date="2018-08" db="EMBL/GenBank/DDBJ databases">
        <title>Parvularcula sp. SM1705, isolated from surface water of the South Sea China.</title>
        <authorList>
            <person name="Sun L."/>
        </authorList>
    </citation>
    <scope>NUCLEOTIDE SEQUENCE [LARGE SCALE GENOMIC DNA]</scope>
    <source>
        <strain evidence="4 5">SM1705</strain>
    </source>
</reference>
<evidence type="ECO:0000259" key="3">
    <source>
        <dbReference type="Pfam" id="PF26299"/>
    </source>
</evidence>
<name>A0A371R7Q4_9PROT</name>
<gene>
    <name evidence="1" type="primary">murL</name>
    <name evidence="4" type="ORF">DX908_14315</name>
</gene>
<comment type="pathway">
    <text evidence="1">Cell wall biogenesis; peptidoglycan biosynthesis.</text>
</comment>
<evidence type="ECO:0000259" key="2">
    <source>
        <dbReference type="Pfam" id="PF26298"/>
    </source>
</evidence>
<dbReference type="OrthoDB" id="9768152at2"/>
<dbReference type="RefSeq" id="WP_116393175.1">
    <property type="nucleotide sequence ID" value="NZ_QUQO01000002.1"/>
</dbReference>
<comment type="catalytic activity">
    <reaction evidence="1">
        <text>UDP-N-acetyl-alpha-D-muramoyl-L-alanyl-L-glutamate + ATP + H2O = UDP-N-acetyl-alpha-D-muramoyl-L-alanyl-D-glutamate + AMP + diphosphate + H(+)</text>
        <dbReference type="Rhea" id="RHEA:58812"/>
        <dbReference type="ChEBI" id="CHEBI:15377"/>
        <dbReference type="ChEBI" id="CHEBI:15378"/>
        <dbReference type="ChEBI" id="CHEBI:30616"/>
        <dbReference type="ChEBI" id="CHEBI:33019"/>
        <dbReference type="ChEBI" id="CHEBI:83900"/>
        <dbReference type="ChEBI" id="CHEBI:142725"/>
        <dbReference type="ChEBI" id="CHEBI:456215"/>
        <dbReference type="EC" id="5.1.1.23"/>
    </reaction>
</comment>
<dbReference type="EC" id="5.1.1.23" evidence="1"/>
<organism evidence="4 5">
    <name type="scientific">Parvularcula marina</name>
    <dbReference type="NCBI Taxonomy" id="2292771"/>
    <lineage>
        <taxon>Bacteria</taxon>
        <taxon>Pseudomonadati</taxon>
        <taxon>Pseudomonadota</taxon>
        <taxon>Alphaproteobacteria</taxon>
        <taxon>Parvularculales</taxon>
        <taxon>Parvularculaceae</taxon>
        <taxon>Parvularcula</taxon>
    </lineage>
</organism>
<dbReference type="Pfam" id="PF26299">
    <property type="entry name" value="MurL_N"/>
    <property type="match status" value="1"/>
</dbReference>
<dbReference type="Proteomes" id="UP000264589">
    <property type="component" value="Unassembled WGS sequence"/>
</dbReference>
<dbReference type="HAMAP" id="MF_02209">
    <property type="entry name" value="MurL"/>
    <property type="match status" value="1"/>
</dbReference>
<comment type="caution">
    <text evidence="4">The sequence shown here is derived from an EMBL/GenBank/DDBJ whole genome shotgun (WGS) entry which is preliminary data.</text>
</comment>
<feature type="domain" description="MurL C-terminal" evidence="2">
    <location>
        <begin position="306"/>
        <end position="402"/>
    </location>
</feature>
<dbReference type="InterPro" id="IPR058740">
    <property type="entry name" value="MurL_N"/>
</dbReference>
<dbReference type="GO" id="GO:0009252">
    <property type="term" value="P:peptidoglycan biosynthetic process"/>
    <property type="evidence" value="ECO:0007669"/>
    <property type="project" value="UniProtKB-UniRule"/>
</dbReference>
<dbReference type="GO" id="GO:0008360">
    <property type="term" value="P:regulation of cell shape"/>
    <property type="evidence" value="ECO:0007669"/>
    <property type="project" value="UniProtKB-KW"/>
</dbReference>
<dbReference type="GO" id="GO:0016855">
    <property type="term" value="F:racemase and epimerase activity, acting on amino acids and derivatives"/>
    <property type="evidence" value="ECO:0007669"/>
    <property type="project" value="UniProtKB-UniRule"/>
</dbReference>
<dbReference type="GO" id="GO:0051301">
    <property type="term" value="P:cell division"/>
    <property type="evidence" value="ECO:0007669"/>
    <property type="project" value="UniProtKB-KW"/>
</dbReference>
<sequence>MSENPPRGTHFQILGWRLLEANRVAFLFDCDVYGAFEETVDFPGPDGALARLATSEGREILTLLGVALGVSSYKLAAAPRITLPPLSPAGKNMARALYTDGLAEFYVRNDLPWPTDVEFLGPDLPGISGSGQSLEGPALVAFGGGKDSYVARAILREAQQEVQLTSVVLGEAVRDVLSATAPEDVLFIDRRLDPKLYEVAPRAFGGHVPITAINMLILAVTAVTHGYGSVVFANERSADEPTMQIEGSAPANHQYSKSSHFETLINAALKEAHPAPPPVFSILRPYSELWIGRGFAGIKDAFGRSTSCNRNFRLAGDADKRWCGACAKCAFTSLILAPFITKEEAETIFNGQFLDRDTLLPLYRELLGLTEHKPWDCVGTIEECRAALWGASKGAFADTKAVHSFLPPLIDEMGTDGLEAAWAHSLARDDAFPLPSGLLAAAEKVSR</sequence>
<keyword evidence="1" id="KW-0132">Cell division</keyword>
<dbReference type="InterPro" id="IPR043689">
    <property type="entry name" value="MurL"/>
</dbReference>
<dbReference type="InParanoid" id="A0A371R7Q4"/>
<keyword evidence="1" id="KW-0573">Peptidoglycan synthesis</keyword>